<dbReference type="Gene3D" id="3.30.450.20">
    <property type="entry name" value="PAS domain"/>
    <property type="match status" value="2"/>
</dbReference>
<dbReference type="NCBIfam" id="TIGR00254">
    <property type="entry name" value="GGDEF"/>
    <property type="match status" value="1"/>
</dbReference>
<dbReference type="PANTHER" id="PTHR46663:SF4">
    <property type="entry name" value="DIGUANYLATE CYCLASE DGCT-RELATED"/>
    <property type="match status" value="1"/>
</dbReference>
<gene>
    <name evidence="4" type="ORF">TDSAC_0946</name>
</gene>
<sequence length="589" mass="68058">MIANVQDESTLYQSICDIAVRYGHLKLAFIAKPDKDGIFRILAASGNTKYAYSAFISISPEILEGQGSSGKTWRNKVANYVQSFEKESFTAPWKNLAKKYVIKSSATIPIFKENDIWACLSVYHSEENVFTGDLKKLLEELSKDISIGLDRLDFRKKEKEISEIRKNIIENALIGIALVKNREILQVNPKFAKIFGYSDEKELVGKPTKILFYDEEEYERIDKLYNDLFINKKIELIEIRQKRRNNDLIICEATANVIDEKEKITIWTVQDITERKKAQLELERAYFLLNNIIENLPDATFVINSEGKIIAWNKALETLTGKTKEIMLGKDYLEYSILFYDKPRPLLANIILSNNEKLLKENYNLIYKSDNIIYAETFSPKIFNNAGAYVFVATSKLIDKKGNVIGAIESIRDISENKKMEEELYELSIKDSLTDSYNRRYFEKRLEEEIERTKRNKIPFSLIMFDIDDFKTINDNYGHAVGDRVLVEIVNFIKNRIRKTDFIARWGGEEFMILLTNTNLHYAEKLALELKDGICRLNIPEVKFVTASFGVTSYQHFDTVNSITKRVDDLMYAAKAAGKNCVRCSIYEI</sequence>
<dbReference type="InterPro" id="IPR052163">
    <property type="entry name" value="DGC-Regulatory_Protein"/>
</dbReference>
<dbReference type="GO" id="GO:0003824">
    <property type="term" value="F:catalytic activity"/>
    <property type="evidence" value="ECO:0007669"/>
    <property type="project" value="UniProtKB-ARBA"/>
</dbReference>
<dbReference type="KEGG" id="taci:TDSAC_0946"/>
<dbReference type="InterPro" id="IPR029016">
    <property type="entry name" value="GAF-like_dom_sf"/>
</dbReference>
<feature type="domain" description="PAC" evidence="2">
    <location>
        <begin position="376"/>
        <end position="426"/>
    </location>
</feature>
<dbReference type="Gene3D" id="3.30.450.40">
    <property type="match status" value="1"/>
</dbReference>
<dbReference type="NCBIfam" id="TIGR00229">
    <property type="entry name" value="sensory_box"/>
    <property type="match status" value="2"/>
</dbReference>
<dbReference type="InterPro" id="IPR000014">
    <property type="entry name" value="PAS"/>
</dbReference>
<dbReference type="CDD" id="cd01949">
    <property type="entry name" value="GGDEF"/>
    <property type="match status" value="1"/>
</dbReference>
<dbReference type="InterPro" id="IPR043128">
    <property type="entry name" value="Rev_trsase/Diguanyl_cyclase"/>
</dbReference>
<dbReference type="PROSITE" id="PS50112">
    <property type="entry name" value="PAS"/>
    <property type="match status" value="1"/>
</dbReference>
<keyword evidence="5" id="KW-1185">Reference proteome</keyword>
<dbReference type="SMART" id="SM00091">
    <property type="entry name" value="PAS"/>
    <property type="match status" value="2"/>
</dbReference>
<dbReference type="PANTHER" id="PTHR46663">
    <property type="entry name" value="DIGUANYLATE CYCLASE DGCT-RELATED"/>
    <property type="match status" value="1"/>
</dbReference>
<dbReference type="SUPFAM" id="SSF55785">
    <property type="entry name" value="PYP-like sensor domain (PAS domain)"/>
    <property type="match status" value="2"/>
</dbReference>
<dbReference type="PROSITE" id="PS50887">
    <property type="entry name" value="GGDEF"/>
    <property type="match status" value="1"/>
</dbReference>
<dbReference type="InterPro" id="IPR000160">
    <property type="entry name" value="GGDEF_dom"/>
</dbReference>
<dbReference type="Pfam" id="PF00990">
    <property type="entry name" value="GGDEF"/>
    <property type="match status" value="1"/>
</dbReference>
<feature type="domain" description="GGDEF" evidence="3">
    <location>
        <begin position="458"/>
        <end position="587"/>
    </location>
</feature>
<dbReference type="FunFam" id="3.30.70.270:FF:000001">
    <property type="entry name" value="Diguanylate cyclase domain protein"/>
    <property type="match status" value="1"/>
</dbReference>
<dbReference type="Proteomes" id="UP000244792">
    <property type="component" value="Chromosome"/>
</dbReference>
<dbReference type="SUPFAM" id="SSF55073">
    <property type="entry name" value="Nucleotide cyclase"/>
    <property type="match status" value="1"/>
</dbReference>
<name>A0A2R4W0S9_THEAF</name>
<dbReference type="SMART" id="SM00267">
    <property type="entry name" value="GGDEF"/>
    <property type="match status" value="1"/>
</dbReference>
<dbReference type="AlphaFoldDB" id="A0A2R4W0S9"/>
<dbReference type="RefSeq" id="WP_108309113.1">
    <property type="nucleotide sequence ID" value="NZ_CP020921.1"/>
</dbReference>
<dbReference type="Pfam" id="PF13426">
    <property type="entry name" value="PAS_9"/>
    <property type="match status" value="1"/>
</dbReference>
<reference evidence="4 5" key="1">
    <citation type="submission" date="2017-04" db="EMBL/GenBank/DDBJ databases">
        <title>Genomic insights into metabolism of Thermodesulfobium acidiphilum.</title>
        <authorList>
            <person name="Toshchakov S.V."/>
            <person name="Frolov E.N."/>
            <person name="Kublanov I.V."/>
            <person name="Samarov N.I."/>
            <person name="Novikov A."/>
            <person name="Lebedinsky A.V."/>
            <person name="Bonch-Osmolovskaya E.A."/>
            <person name="Chernyh N.A."/>
        </authorList>
    </citation>
    <scope>NUCLEOTIDE SEQUENCE [LARGE SCALE GENOMIC DNA]</scope>
    <source>
        <strain evidence="4 5">3127-1</strain>
    </source>
</reference>
<dbReference type="Pfam" id="PF00989">
    <property type="entry name" value="PAS"/>
    <property type="match status" value="1"/>
</dbReference>
<dbReference type="InterPro" id="IPR013767">
    <property type="entry name" value="PAS_fold"/>
</dbReference>
<evidence type="ECO:0000313" key="5">
    <source>
        <dbReference type="Proteomes" id="UP000244792"/>
    </source>
</evidence>
<accession>A0A2R4W0S9</accession>
<evidence type="ECO:0000259" key="2">
    <source>
        <dbReference type="PROSITE" id="PS50113"/>
    </source>
</evidence>
<proteinExistence type="predicted"/>
<dbReference type="GO" id="GO:0006355">
    <property type="term" value="P:regulation of DNA-templated transcription"/>
    <property type="evidence" value="ECO:0007669"/>
    <property type="project" value="InterPro"/>
</dbReference>
<dbReference type="InterPro" id="IPR029787">
    <property type="entry name" value="Nucleotide_cyclase"/>
</dbReference>
<dbReference type="OrthoDB" id="9783388at2"/>
<dbReference type="SUPFAM" id="SSF55781">
    <property type="entry name" value="GAF domain-like"/>
    <property type="match status" value="1"/>
</dbReference>
<feature type="domain" description="PAS" evidence="1">
    <location>
        <begin position="285"/>
        <end position="370"/>
    </location>
</feature>
<dbReference type="PROSITE" id="PS50113">
    <property type="entry name" value="PAC"/>
    <property type="match status" value="1"/>
</dbReference>
<dbReference type="InterPro" id="IPR035965">
    <property type="entry name" value="PAS-like_dom_sf"/>
</dbReference>
<evidence type="ECO:0000259" key="1">
    <source>
        <dbReference type="PROSITE" id="PS50112"/>
    </source>
</evidence>
<dbReference type="EMBL" id="CP020921">
    <property type="protein sequence ID" value="AWB10300.1"/>
    <property type="molecule type" value="Genomic_DNA"/>
</dbReference>
<dbReference type="Pfam" id="PF13185">
    <property type="entry name" value="GAF_2"/>
    <property type="match status" value="1"/>
</dbReference>
<dbReference type="CDD" id="cd00130">
    <property type="entry name" value="PAS"/>
    <property type="match status" value="2"/>
</dbReference>
<protein>
    <submittedName>
        <fullName evidence="4">PAS domain S-box-containing protein/diguanylate cyclase (GGDEF) domain-containing protein</fullName>
    </submittedName>
</protein>
<evidence type="ECO:0000313" key="4">
    <source>
        <dbReference type="EMBL" id="AWB10300.1"/>
    </source>
</evidence>
<evidence type="ECO:0000259" key="3">
    <source>
        <dbReference type="PROSITE" id="PS50887"/>
    </source>
</evidence>
<dbReference type="InterPro" id="IPR003018">
    <property type="entry name" value="GAF"/>
</dbReference>
<dbReference type="Gene3D" id="3.30.70.270">
    <property type="match status" value="1"/>
</dbReference>
<organism evidence="4 5">
    <name type="scientific">Thermodesulfobium acidiphilum</name>
    <dbReference type="NCBI Taxonomy" id="1794699"/>
    <lineage>
        <taxon>Bacteria</taxon>
        <taxon>Pseudomonadati</taxon>
        <taxon>Thermodesulfobiota</taxon>
        <taxon>Thermodesulfobiia</taxon>
        <taxon>Thermodesulfobiales</taxon>
        <taxon>Thermodesulfobiaceae</taxon>
        <taxon>Thermodesulfobium</taxon>
    </lineage>
</organism>
<dbReference type="InterPro" id="IPR000700">
    <property type="entry name" value="PAS-assoc_C"/>
</dbReference>